<keyword evidence="3" id="KW-1185">Reference proteome</keyword>
<organism evidence="2 3">
    <name type="scientific">Epicoccum nigrum</name>
    <name type="common">Soil fungus</name>
    <name type="synonym">Epicoccum purpurascens</name>
    <dbReference type="NCBI Taxonomy" id="105696"/>
    <lineage>
        <taxon>Eukaryota</taxon>
        <taxon>Fungi</taxon>
        <taxon>Dikarya</taxon>
        <taxon>Ascomycota</taxon>
        <taxon>Pezizomycotina</taxon>
        <taxon>Dothideomycetes</taxon>
        <taxon>Pleosporomycetidae</taxon>
        <taxon>Pleosporales</taxon>
        <taxon>Pleosporineae</taxon>
        <taxon>Didymellaceae</taxon>
        <taxon>Epicoccum</taxon>
    </lineage>
</organism>
<proteinExistence type="predicted"/>
<dbReference type="OMA" id="WLSTHRF"/>
<sequence length="218" mass="25378">MIHDTSKNMAKKAKRSPQESAHTPKPIPYIGLTQTCAQIRAEFRPMWLSSHQIHLECMATYVKAFFPVRVPNVVSFESDALGPASLRVWIRKHDHEIDYPQDATQLFKFKAQLPDCVVTWHSLAYERYQQDLNRIINYNSTVWRKSLSGRSMISQVRLGFQETVVMKVVVKERHSEPWTKNGFHKVIASEFDSFKERFGWDREAVDARVVVDFSVDYS</sequence>
<dbReference type="AlphaFoldDB" id="A0A1Y2LUR3"/>
<name>A0A1Y2LUR3_EPING</name>
<reference evidence="2 3" key="1">
    <citation type="journal article" date="2017" name="Genome Announc.">
        <title>Genome sequence of the saprophytic ascomycete Epicoccum nigrum ICMP 19927 strain isolated from New Zealand.</title>
        <authorList>
            <person name="Fokin M."/>
            <person name="Fleetwood D."/>
            <person name="Weir B.S."/>
            <person name="Villas-Boas S.G."/>
        </authorList>
    </citation>
    <scope>NUCLEOTIDE SEQUENCE [LARGE SCALE GENOMIC DNA]</scope>
    <source>
        <strain evidence="2 3">ICMP 19927</strain>
    </source>
</reference>
<evidence type="ECO:0000313" key="3">
    <source>
        <dbReference type="Proteomes" id="UP000193240"/>
    </source>
</evidence>
<dbReference type="EMBL" id="KZ107848">
    <property type="protein sequence ID" value="OSS47573.1"/>
    <property type="molecule type" value="Genomic_DNA"/>
</dbReference>
<evidence type="ECO:0000256" key="1">
    <source>
        <dbReference type="SAM" id="MobiDB-lite"/>
    </source>
</evidence>
<evidence type="ECO:0000313" key="2">
    <source>
        <dbReference type="EMBL" id="OSS47573.1"/>
    </source>
</evidence>
<feature type="region of interest" description="Disordered" evidence="1">
    <location>
        <begin position="1"/>
        <end position="27"/>
    </location>
</feature>
<accession>A0A1Y2LUR3</accession>
<gene>
    <name evidence="2" type="ORF">B5807_07541</name>
</gene>
<dbReference type="Proteomes" id="UP000193240">
    <property type="component" value="Unassembled WGS sequence"/>
</dbReference>
<protein>
    <submittedName>
        <fullName evidence="2">Uncharacterized protein</fullName>
    </submittedName>
</protein>
<dbReference type="InParanoid" id="A0A1Y2LUR3"/>